<dbReference type="Gene3D" id="1.20.1270.60">
    <property type="entry name" value="Arfaptin homology (AH) domain/BAR domain"/>
    <property type="match status" value="1"/>
</dbReference>
<dbReference type="InterPro" id="IPR027267">
    <property type="entry name" value="AH/BAR_dom_sf"/>
</dbReference>
<dbReference type="GO" id="GO:0005543">
    <property type="term" value="F:phospholipid binding"/>
    <property type="evidence" value="ECO:0007669"/>
    <property type="project" value="InterPro"/>
</dbReference>
<dbReference type="Proteomes" id="UP000187013">
    <property type="component" value="Unassembled WGS sequence"/>
</dbReference>
<dbReference type="PANTHER" id="PTHR38407:SF1">
    <property type="entry name" value="PROTEIN IVY1"/>
    <property type="match status" value="1"/>
</dbReference>
<dbReference type="OrthoDB" id="5594612at2759"/>
<dbReference type="PANTHER" id="PTHR38407">
    <property type="entry name" value="PROTEIN IVY1"/>
    <property type="match status" value="1"/>
</dbReference>
<feature type="compositionally biased region" description="Acidic residues" evidence="2">
    <location>
        <begin position="344"/>
        <end position="354"/>
    </location>
</feature>
<feature type="compositionally biased region" description="Basic and acidic residues" evidence="2">
    <location>
        <begin position="380"/>
        <end position="389"/>
    </location>
</feature>
<organism evidence="3 4">
    <name type="scientific">Zygosaccharomyces rouxii</name>
    <dbReference type="NCBI Taxonomy" id="4956"/>
    <lineage>
        <taxon>Eukaryota</taxon>
        <taxon>Fungi</taxon>
        <taxon>Dikarya</taxon>
        <taxon>Ascomycota</taxon>
        <taxon>Saccharomycotina</taxon>
        <taxon>Saccharomycetes</taxon>
        <taxon>Saccharomycetales</taxon>
        <taxon>Saccharomycetaceae</taxon>
        <taxon>Zygosaccharomyces</taxon>
    </lineage>
</organism>
<proteinExistence type="predicted"/>
<feature type="coiled-coil region" evidence="1">
    <location>
        <begin position="213"/>
        <end position="283"/>
    </location>
</feature>
<comment type="caution">
    <text evidence="3">The sequence shown here is derived from an EMBL/GenBank/DDBJ whole genome shotgun (WGS) entry which is preliminary data.</text>
</comment>
<keyword evidence="1" id="KW-0175">Coiled coil</keyword>
<evidence type="ECO:0008006" key="5">
    <source>
        <dbReference type="Google" id="ProtNLM"/>
    </source>
</evidence>
<gene>
    <name evidence="3" type="ORF">ZYGR_0AF03390</name>
</gene>
<name>A0A1Q3A879_ZYGRO</name>
<evidence type="ECO:0000256" key="2">
    <source>
        <dbReference type="SAM" id="MobiDB-lite"/>
    </source>
</evidence>
<feature type="region of interest" description="Disordered" evidence="2">
    <location>
        <begin position="86"/>
        <end position="107"/>
    </location>
</feature>
<dbReference type="GO" id="GO:0000329">
    <property type="term" value="C:fungal-type vacuole membrane"/>
    <property type="evidence" value="ECO:0007669"/>
    <property type="project" value="InterPro"/>
</dbReference>
<feature type="compositionally biased region" description="Polar residues" evidence="2">
    <location>
        <begin position="364"/>
        <end position="374"/>
    </location>
</feature>
<dbReference type="GO" id="GO:0042144">
    <property type="term" value="P:vacuole fusion, non-autophagic"/>
    <property type="evidence" value="ECO:0007669"/>
    <property type="project" value="InterPro"/>
</dbReference>
<evidence type="ECO:0000256" key="1">
    <source>
        <dbReference type="SAM" id="Coils"/>
    </source>
</evidence>
<dbReference type="InterPro" id="IPR037470">
    <property type="entry name" value="IVY1"/>
</dbReference>
<feature type="region of interest" description="Disordered" evidence="2">
    <location>
        <begin position="318"/>
        <end position="428"/>
    </location>
</feature>
<feature type="compositionally biased region" description="Acidic residues" evidence="2">
    <location>
        <begin position="390"/>
        <end position="403"/>
    </location>
</feature>
<accession>A0A1Q3A879</accession>
<reference evidence="3 4" key="1">
    <citation type="submission" date="2016-08" db="EMBL/GenBank/DDBJ databases">
        <title>Draft genome sequence of allopolyploid Zygosaccharomyces rouxii.</title>
        <authorList>
            <person name="Watanabe J."/>
            <person name="Uehara K."/>
            <person name="Mogi Y."/>
            <person name="Tsukioka Y."/>
        </authorList>
    </citation>
    <scope>NUCLEOTIDE SEQUENCE [LARGE SCALE GENOMIC DNA]</scope>
    <source>
        <strain evidence="3 4">NBRC 110957</strain>
    </source>
</reference>
<dbReference type="AlphaFoldDB" id="A0A1Q3A879"/>
<evidence type="ECO:0000313" key="4">
    <source>
        <dbReference type="Proteomes" id="UP000187013"/>
    </source>
</evidence>
<evidence type="ECO:0000313" key="3">
    <source>
        <dbReference type="EMBL" id="GAV51868.1"/>
    </source>
</evidence>
<dbReference type="EMBL" id="BDGX01000032">
    <property type="protein sequence ID" value="GAV51868.1"/>
    <property type="molecule type" value="Genomic_DNA"/>
</dbReference>
<sequence>MLKFFSPCYFPHRMSQSLGTDRTNKTLKEPLKGDLISIKEVDLKDQDYLQSIPAPFIMDRPDSGSVSPGRYAPHLSEFYSIVNNTSPSSSDGMVDGERRGSHSMAAPSMTSNFSSISDLRTLVTKRDIKNTVDALQGLLDSSRAYTSSLQEVSRNASLMGHSLENLARLKGCSDDSAEKLLSASGLFYLLANHENIMSQCLRGVLGGNLLDKIDQFKMESKKMENEFKAHAREESLKLKMQERHNIKLAQRRTRNLVSYKESLVNLQSQLDQLESLRHDYYQDSYNLVESTCAKVLDAVATVSRARVEISENIARKGWSGGGLDDLLMDAEDPFNSEGSPMNEDQTEGEETLEDDTLKKGVASPQLSTVQPQNEMETEDDHDHGHGNEHGEEDGNDGDTDPDADNSFSLPLAGSSRSREPPIENDDES</sequence>
<protein>
    <recommendedName>
        <fullName evidence="5">Protein IVY1</fullName>
    </recommendedName>
</protein>